<dbReference type="RefSeq" id="WP_220143676.1">
    <property type="nucleotide sequence ID" value="NZ_JAHXZI010000005.1"/>
</dbReference>
<comment type="caution">
    <text evidence="1">The sequence shown here is derived from an EMBL/GenBank/DDBJ whole genome shotgun (WGS) entry which is preliminary data.</text>
</comment>
<evidence type="ECO:0000313" key="1">
    <source>
        <dbReference type="EMBL" id="MBW6434178.1"/>
    </source>
</evidence>
<reference evidence="1 2" key="1">
    <citation type="journal article" date="2013" name="Antonie Van Leeuwenhoek">
        <title>Actinoplanes hulinensis sp. nov., a novel actinomycete isolated from soybean root (Glycine max (L.) Merr).</title>
        <authorList>
            <person name="Shen Y."/>
            <person name="Liu C."/>
            <person name="Wang X."/>
            <person name="Zhao J."/>
            <person name="Jia F."/>
            <person name="Zhang Y."/>
            <person name="Wang L."/>
            <person name="Yang D."/>
            <person name="Xiang W."/>
        </authorList>
    </citation>
    <scope>NUCLEOTIDE SEQUENCE [LARGE SCALE GENOMIC DNA]</scope>
    <source>
        <strain evidence="1 2">NEAU-M9</strain>
    </source>
</reference>
<keyword evidence="2" id="KW-1185">Reference proteome</keyword>
<organism evidence="1 2">
    <name type="scientific">Actinoplanes hulinensis</name>
    <dbReference type="NCBI Taxonomy" id="1144547"/>
    <lineage>
        <taxon>Bacteria</taxon>
        <taxon>Bacillati</taxon>
        <taxon>Actinomycetota</taxon>
        <taxon>Actinomycetes</taxon>
        <taxon>Micromonosporales</taxon>
        <taxon>Micromonosporaceae</taxon>
        <taxon>Actinoplanes</taxon>
    </lineage>
</organism>
<dbReference type="EMBL" id="JAHXZI010000005">
    <property type="protein sequence ID" value="MBW6434178.1"/>
    <property type="molecule type" value="Genomic_DNA"/>
</dbReference>
<evidence type="ECO:0000313" key="2">
    <source>
        <dbReference type="Proteomes" id="UP001519863"/>
    </source>
</evidence>
<gene>
    <name evidence="1" type="ORF">KZ829_10570</name>
</gene>
<dbReference type="Proteomes" id="UP001519863">
    <property type="component" value="Unassembled WGS sequence"/>
</dbReference>
<protein>
    <submittedName>
        <fullName evidence="1">Integrase</fullName>
    </submittedName>
</protein>
<name>A0ABS7AZK8_9ACTN</name>
<accession>A0ABS7AZK8</accession>
<proteinExistence type="predicted"/>
<sequence>MRTRLRRLCIDGRDYTWRAEIGHVQGDGDCHRCVRVRVWGAGKTGRALQADLLSLTWPAPWGACAADGAYPTSEDVRALVAHGLRLGWDPGHRGGTFPLPESVTLPAFVVTDRTRDPAAADPTARVVEAYERRPSV</sequence>